<sequence>MSRGPTQAIDSEAGLRLRLMTWLSLYDLLPQPIYSAQYGGSPAALDDAISPEVVRRCLNAIATQRPEFLASMPQSQLAGEMLAPSIDIGSKWAAMLHIKNATRGADLLPQASLPKFDSRLSKKA</sequence>
<gene>
    <name evidence="1" type="ORF">CVT24_012040</name>
</gene>
<dbReference type="Proteomes" id="UP000284842">
    <property type="component" value="Unassembled WGS sequence"/>
</dbReference>
<evidence type="ECO:0000313" key="1">
    <source>
        <dbReference type="EMBL" id="PPQ71314.1"/>
    </source>
</evidence>
<protein>
    <submittedName>
        <fullName evidence="1">Uncharacterized protein</fullName>
    </submittedName>
</protein>
<reference evidence="1 2" key="1">
    <citation type="journal article" date="2018" name="Evol. Lett.">
        <title>Horizontal gene cluster transfer increased hallucinogenic mushroom diversity.</title>
        <authorList>
            <person name="Reynolds H.T."/>
            <person name="Vijayakumar V."/>
            <person name="Gluck-Thaler E."/>
            <person name="Korotkin H.B."/>
            <person name="Matheny P.B."/>
            <person name="Slot J.C."/>
        </authorList>
    </citation>
    <scope>NUCLEOTIDE SEQUENCE [LARGE SCALE GENOMIC DNA]</scope>
    <source>
        <strain evidence="1 2">2629</strain>
    </source>
</reference>
<dbReference type="EMBL" id="NHTK01005920">
    <property type="protein sequence ID" value="PPQ71314.1"/>
    <property type="molecule type" value="Genomic_DNA"/>
</dbReference>
<proteinExistence type="predicted"/>
<organism evidence="1 2">
    <name type="scientific">Panaeolus cyanescens</name>
    <dbReference type="NCBI Taxonomy" id="181874"/>
    <lineage>
        <taxon>Eukaryota</taxon>
        <taxon>Fungi</taxon>
        <taxon>Dikarya</taxon>
        <taxon>Basidiomycota</taxon>
        <taxon>Agaricomycotina</taxon>
        <taxon>Agaricomycetes</taxon>
        <taxon>Agaricomycetidae</taxon>
        <taxon>Agaricales</taxon>
        <taxon>Agaricineae</taxon>
        <taxon>Galeropsidaceae</taxon>
        <taxon>Panaeolus</taxon>
    </lineage>
</organism>
<accession>A0A409VYG5</accession>
<evidence type="ECO:0000313" key="2">
    <source>
        <dbReference type="Proteomes" id="UP000284842"/>
    </source>
</evidence>
<name>A0A409VYG5_9AGAR</name>
<dbReference type="OrthoDB" id="3025094at2759"/>
<comment type="caution">
    <text evidence="1">The sequence shown here is derived from an EMBL/GenBank/DDBJ whole genome shotgun (WGS) entry which is preliminary data.</text>
</comment>
<keyword evidence="2" id="KW-1185">Reference proteome</keyword>
<dbReference type="AlphaFoldDB" id="A0A409VYG5"/>
<dbReference type="InParanoid" id="A0A409VYG5"/>